<evidence type="ECO:0000256" key="1">
    <source>
        <dbReference type="SAM" id="Phobius"/>
    </source>
</evidence>
<evidence type="ECO:0000259" key="2">
    <source>
        <dbReference type="Pfam" id="PF03413"/>
    </source>
</evidence>
<name>A0A919EL75_9GAMM</name>
<protein>
    <recommendedName>
        <fullName evidence="2">PepSY domain-containing protein</fullName>
    </recommendedName>
</protein>
<keyword evidence="4" id="KW-1185">Reference proteome</keyword>
<gene>
    <name evidence="3" type="ORF">GCM10017161_23500</name>
</gene>
<reference evidence="3" key="2">
    <citation type="submission" date="2020-09" db="EMBL/GenBank/DDBJ databases">
        <authorList>
            <person name="Sun Q."/>
            <person name="Kim S."/>
        </authorList>
    </citation>
    <scope>NUCLEOTIDE SEQUENCE</scope>
    <source>
        <strain evidence="3">KCTC 42731</strain>
    </source>
</reference>
<keyword evidence="1" id="KW-0812">Transmembrane</keyword>
<dbReference type="Pfam" id="PF03413">
    <property type="entry name" value="PepSY"/>
    <property type="match status" value="1"/>
</dbReference>
<evidence type="ECO:0000313" key="4">
    <source>
        <dbReference type="Proteomes" id="UP000623842"/>
    </source>
</evidence>
<reference evidence="3" key="1">
    <citation type="journal article" date="2014" name="Int. J. Syst. Evol. Microbiol.">
        <title>Complete genome sequence of Corynebacterium casei LMG S-19264T (=DSM 44701T), isolated from a smear-ripened cheese.</title>
        <authorList>
            <consortium name="US DOE Joint Genome Institute (JGI-PGF)"/>
            <person name="Walter F."/>
            <person name="Albersmeier A."/>
            <person name="Kalinowski J."/>
            <person name="Ruckert C."/>
        </authorList>
    </citation>
    <scope>NUCLEOTIDE SEQUENCE</scope>
    <source>
        <strain evidence="3">KCTC 42731</strain>
    </source>
</reference>
<accession>A0A919EL75</accession>
<dbReference type="EMBL" id="BNCK01000005">
    <property type="protein sequence ID" value="GHF94549.1"/>
    <property type="molecule type" value="Genomic_DNA"/>
</dbReference>
<feature type="transmembrane region" description="Helical" evidence="1">
    <location>
        <begin position="178"/>
        <end position="197"/>
    </location>
</feature>
<keyword evidence="1" id="KW-1133">Transmembrane helix</keyword>
<evidence type="ECO:0000313" key="3">
    <source>
        <dbReference type="EMBL" id="GHF94549.1"/>
    </source>
</evidence>
<sequence>MTLWIVSGCYFVWLDLGYIRGDHYQQPTTYITVNEQHVSFAELASRYPDAQKLDLTMIAQQPYYRVYLKKGTVLVDANTGAETQTITQQQATDIATSVMPNDMPFTVKKLLDNAPSELSARHLPVWQVSFNDRVNTSIYVSASSGDIVARRHDFWRTFDIFWRIHIMDYDDGANVGNWLLFVATILALVAVISGILWQSKWWRRGRL</sequence>
<dbReference type="AlphaFoldDB" id="A0A919EL75"/>
<organism evidence="3 4">
    <name type="scientific">Thalassotalea marina</name>
    <dbReference type="NCBI Taxonomy" id="1673741"/>
    <lineage>
        <taxon>Bacteria</taxon>
        <taxon>Pseudomonadati</taxon>
        <taxon>Pseudomonadota</taxon>
        <taxon>Gammaproteobacteria</taxon>
        <taxon>Alteromonadales</taxon>
        <taxon>Colwelliaceae</taxon>
        <taxon>Thalassotalea</taxon>
    </lineage>
</organism>
<feature type="domain" description="PepSY" evidence="2">
    <location>
        <begin position="86"/>
        <end position="149"/>
    </location>
</feature>
<proteinExistence type="predicted"/>
<comment type="caution">
    <text evidence="3">The sequence shown here is derived from an EMBL/GenBank/DDBJ whole genome shotgun (WGS) entry which is preliminary data.</text>
</comment>
<dbReference type="InterPro" id="IPR025711">
    <property type="entry name" value="PepSY"/>
</dbReference>
<dbReference type="Proteomes" id="UP000623842">
    <property type="component" value="Unassembled WGS sequence"/>
</dbReference>
<keyword evidence="1" id="KW-0472">Membrane</keyword>